<reference evidence="1 2" key="1">
    <citation type="submission" date="2024-05" db="EMBL/GenBank/DDBJ databases">
        <title>Haplotype-resolved chromosome-level genome assembly of Huyou (Citrus changshanensis).</title>
        <authorList>
            <person name="Miao C."/>
            <person name="Chen W."/>
            <person name="Wu Y."/>
            <person name="Wang L."/>
            <person name="Zhao S."/>
            <person name="Grierson D."/>
            <person name="Xu C."/>
            <person name="Chen K."/>
        </authorList>
    </citation>
    <scope>NUCLEOTIDE SEQUENCE [LARGE SCALE GENOMIC DNA]</scope>
    <source>
        <strain evidence="1">01-14</strain>
        <tissue evidence="1">Leaf</tissue>
    </source>
</reference>
<gene>
    <name evidence="1" type="ORF">WN944_004776</name>
</gene>
<proteinExistence type="predicted"/>
<dbReference type="AlphaFoldDB" id="A0AAP0M5M6"/>
<dbReference type="EMBL" id="JBCGBO010000006">
    <property type="protein sequence ID" value="KAK9194074.1"/>
    <property type="molecule type" value="Genomic_DNA"/>
</dbReference>
<comment type="caution">
    <text evidence="1">The sequence shown here is derived from an EMBL/GenBank/DDBJ whole genome shotgun (WGS) entry which is preliminary data.</text>
</comment>
<sequence length="133" mass="14951">MVALIGMIMLKSSYRNYAFDGSKYSSGRGTVASMYVASMKFSRLRTKSDNLLDYDFSSHCMGPYQSTLAHKRSWMARGLYCFGSSLATAEHVMVSFNVMQRAHKLVPQTDNSGPFHRWPLFGGGPPTPRMCFQ</sequence>
<evidence type="ECO:0000313" key="1">
    <source>
        <dbReference type="EMBL" id="KAK9194074.1"/>
    </source>
</evidence>
<organism evidence="1 2">
    <name type="scientific">Citrus x changshan-huyou</name>
    <dbReference type="NCBI Taxonomy" id="2935761"/>
    <lineage>
        <taxon>Eukaryota</taxon>
        <taxon>Viridiplantae</taxon>
        <taxon>Streptophyta</taxon>
        <taxon>Embryophyta</taxon>
        <taxon>Tracheophyta</taxon>
        <taxon>Spermatophyta</taxon>
        <taxon>Magnoliopsida</taxon>
        <taxon>eudicotyledons</taxon>
        <taxon>Gunneridae</taxon>
        <taxon>Pentapetalae</taxon>
        <taxon>rosids</taxon>
        <taxon>malvids</taxon>
        <taxon>Sapindales</taxon>
        <taxon>Rutaceae</taxon>
        <taxon>Aurantioideae</taxon>
        <taxon>Citrus</taxon>
    </lineage>
</organism>
<evidence type="ECO:0000313" key="2">
    <source>
        <dbReference type="Proteomes" id="UP001428341"/>
    </source>
</evidence>
<name>A0AAP0M5M6_9ROSI</name>
<dbReference type="Proteomes" id="UP001428341">
    <property type="component" value="Unassembled WGS sequence"/>
</dbReference>
<protein>
    <submittedName>
        <fullName evidence="1">Uncharacterized protein</fullName>
    </submittedName>
</protein>
<keyword evidence="2" id="KW-1185">Reference proteome</keyword>
<accession>A0AAP0M5M6</accession>